<dbReference type="Proteomes" id="UP000077071">
    <property type="component" value="Chromosome"/>
</dbReference>
<dbReference type="PATRIC" id="fig|33888.3.peg.756"/>
<reference evidence="1 2" key="1">
    <citation type="submission" date="2016-05" db="EMBL/GenBank/DDBJ databases">
        <title>Complete genome sequence of Rathayibacter tritici NCPPB 1953.</title>
        <authorList>
            <person name="Park J."/>
            <person name="Lee H.-H."/>
            <person name="Lee S.-W."/>
            <person name="Seo Y.-S."/>
        </authorList>
    </citation>
    <scope>NUCLEOTIDE SEQUENCE [LARGE SCALE GENOMIC DNA]</scope>
    <source>
        <strain evidence="1 2">NCPPB 1953</strain>
    </source>
</reference>
<sequence length="90" mass="10113">MRYDSTTGLDAEQLTELICRIWQIVAGRGEISGRPVLLNIREQVVMTLILLRQNVNQATIADMWLFAVEGVAVRVWGRRVVAGSGVEVFR</sequence>
<name>A0A160KRC1_9MICO</name>
<dbReference type="OrthoDB" id="5141296at2"/>
<keyword evidence="2" id="KW-1185">Reference proteome</keyword>
<evidence type="ECO:0000313" key="1">
    <source>
        <dbReference type="EMBL" id="AND15834.1"/>
    </source>
</evidence>
<dbReference type="AlphaFoldDB" id="A0A160KRC1"/>
<dbReference type="RefSeq" id="WP_068251681.1">
    <property type="nucleotide sequence ID" value="NZ_CP015515.1"/>
</dbReference>
<dbReference type="STRING" id="33888.A6122_0679"/>
<dbReference type="EMBL" id="CP015515">
    <property type="protein sequence ID" value="AND15834.1"/>
    <property type="molecule type" value="Genomic_DNA"/>
</dbReference>
<accession>A0A160KRC1</accession>
<protein>
    <submittedName>
        <fullName evidence="1">Uncharacterized protein</fullName>
    </submittedName>
</protein>
<organism evidence="1 2">
    <name type="scientific">Rathayibacter tritici</name>
    <dbReference type="NCBI Taxonomy" id="33888"/>
    <lineage>
        <taxon>Bacteria</taxon>
        <taxon>Bacillati</taxon>
        <taxon>Actinomycetota</taxon>
        <taxon>Actinomycetes</taxon>
        <taxon>Micrococcales</taxon>
        <taxon>Microbacteriaceae</taxon>
        <taxon>Rathayibacter</taxon>
    </lineage>
</organism>
<proteinExistence type="predicted"/>
<evidence type="ECO:0000313" key="2">
    <source>
        <dbReference type="Proteomes" id="UP000077071"/>
    </source>
</evidence>
<gene>
    <name evidence="1" type="ORF">A6122_0679</name>
</gene>
<dbReference type="KEGG" id="rtn:A6122_0679"/>